<dbReference type="OrthoDB" id="9800445at2"/>
<name>A0A0D2K2Q8_9BACT</name>
<protein>
    <submittedName>
        <fullName evidence="3">Pyruvate ferredoxin oxidoreductase</fullName>
    </submittedName>
</protein>
<dbReference type="InterPro" id="IPR002869">
    <property type="entry name" value="Pyrv_flavodox_OxRed_cen"/>
</dbReference>
<evidence type="ECO:0000313" key="4">
    <source>
        <dbReference type="Proteomes" id="UP000032233"/>
    </source>
</evidence>
<keyword evidence="1" id="KW-0560">Oxidoreductase</keyword>
<sequence>MNSKRIFFVGVGGQGNILATKLLGEAALAAGVPLNLSETHGMAQRGGVVESTALIGGAKSTIISDGEADVLVAFEPLEALRALRKANSDSLVIVSTAKVQPFTVAIGQGKYPDVDEALSLISKKVRRLVSLDAMELARQANNPLGVNMVLLGALAAAGDLPIDKEKFTDVIETKTKKSFIEANMKCFELGYEAAVQSN</sequence>
<evidence type="ECO:0000256" key="1">
    <source>
        <dbReference type="ARBA" id="ARBA00023002"/>
    </source>
</evidence>
<dbReference type="STRING" id="1429043.X474_01145"/>
<accession>A0A0D2K2Q8</accession>
<dbReference type="InParanoid" id="A0A0D2K2Q8"/>
<dbReference type="SUPFAM" id="SSF53323">
    <property type="entry name" value="Pyruvate-ferredoxin oxidoreductase, PFOR, domain III"/>
    <property type="match status" value="1"/>
</dbReference>
<dbReference type="EMBL" id="AZAC01000001">
    <property type="protein sequence ID" value="KIX15910.1"/>
    <property type="molecule type" value="Genomic_DNA"/>
</dbReference>
<evidence type="ECO:0000259" key="2">
    <source>
        <dbReference type="Pfam" id="PF01558"/>
    </source>
</evidence>
<proteinExistence type="predicted"/>
<dbReference type="PATRIC" id="fig|1429043.3.peg.244"/>
<dbReference type="Pfam" id="PF01558">
    <property type="entry name" value="POR"/>
    <property type="match status" value="1"/>
</dbReference>
<dbReference type="PANTHER" id="PTHR43854:SF1">
    <property type="entry name" value="INDOLEPYRUVATE OXIDOREDUCTASE SUBUNIT IORB"/>
    <property type="match status" value="1"/>
</dbReference>
<dbReference type="GO" id="GO:0016903">
    <property type="term" value="F:oxidoreductase activity, acting on the aldehyde or oxo group of donors"/>
    <property type="evidence" value="ECO:0007669"/>
    <property type="project" value="InterPro"/>
</dbReference>
<organism evidence="3 4">
    <name type="scientific">Dethiosulfatarculus sandiegensis</name>
    <dbReference type="NCBI Taxonomy" id="1429043"/>
    <lineage>
        <taxon>Bacteria</taxon>
        <taxon>Pseudomonadati</taxon>
        <taxon>Thermodesulfobacteriota</taxon>
        <taxon>Desulfarculia</taxon>
        <taxon>Desulfarculales</taxon>
        <taxon>Desulfarculaceae</taxon>
        <taxon>Dethiosulfatarculus</taxon>
    </lineage>
</organism>
<comment type="caution">
    <text evidence="3">The sequence shown here is derived from an EMBL/GenBank/DDBJ whole genome shotgun (WGS) entry which is preliminary data.</text>
</comment>
<reference evidence="3 4" key="1">
    <citation type="submission" date="2013-11" db="EMBL/GenBank/DDBJ databases">
        <title>Metagenomic analysis of a methanogenic consortium involved in long chain n-alkane degradation.</title>
        <authorList>
            <person name="Davidova I.A."/>
            <person name="Callaghan A.V."/>
            <person name="Wawrik B."/>
            <person name="Pruitt S."/>
            <person name="Marks C."/>
            <person name="Duncan K.E."/>
            <person name="Suflita J.M."/>
        </authorList>
    </citation>
    <scope>NUCLEOTIDE SEQUENCE [LARGE SCALE GENOMIC DNA]</scope>
    <source>
        <strain evidence="3 4">SPR</strain>
    </source>
</reference>
<dbReference type="PANTHER" id="PTHR43854">
    <property type="entry name" value="INDOLEPYRUVATE OXIDOREDUCTASE SUBUNIT IORB"/>
    <property type="match status" value="1"/>
</dbReference>
<feature type="domain" description="Pyruvate/ketoisovalerate oxidoreductase catalytic" evidence="2">
    <location>
        <begin position="12"/>
        <end position="192"/>
    </location>
</feature>
<dbReference type="AlphaFoldDB" id="A0A0D2K2Q8"/>
<dbReference type="Proteomes" id="UP000032233">
    <property type="component" value="Unassembled WGS sequence"/>
</dbReference>
<gene>
    <name evidence="3" type="ORF">X474_01145</name>
</gene>
<keyword evidence="3" id="KW-0670">Pyruvate</keyword>
<keyword evidence="4" id="KW-1185">Reference proteome</keyword>
<dbReference type="RefSeq" id="WP_044346181.1">
    <property type="nucleotide sequence ID" value="NZ_AZAC01000001.1"/>
</dbReference>
<dbReference type="Gene3D" id="3.40.920.10">
    <property type="entry name" value="Pyruvate-ferredoxin oxidoreductase, PFOR, domain III"/>
    <property type="match status" value="1"/>
</dbReference>
<evidence type="ECO:0000313" key="3">
    <source>
        <dbReference type="EMBL" id="KIX15910.1"/>
    </source>
</evidence>
<dbReference type="InterPro" id="IPR019752">
    <property type="entry name" value="Pyrv/ketoisovalerate_OxRed_cat"/>
</dbReference>
<dbReference type="InterPro" id="IPR052198">
    <property type="entry name" value="IorB_Oxidoreductase"/>
</dbReference>